<evidence type="ECO:0000256" key="2">
    <source>
        <dbReference type="ARBA" id="ARBA00007400"/>
    </source>
</evidence>
<name>A0A7X6HG84_9MICC</name>
<feature type="transmembrane region" description="Helical" evidence="7">
    <location>
        <begin position="12"/>
        <end position="31"/>
    </location>
</feature>
<feature type="transmembrane region" description="Helical" evidence="7">
    <location>
        <begin position="245"/>
        <end position="272"/>
    </location>
</feature>
<keyword evidence="5 7" id="KW-1133">Transmembrane helix</keyword>
<feature type="transmembrane region" description="Helical" evidence="7">
    <location>
        <begin position="160"/>
        <end position="182"/>
    </location>
</feature>
<dbReference type="AlphaFoldDB" id="A0A7X6HG84"/>
<dbReference type="GO" id="GO:0016413">
    <property type="term" value="F:O-acetyltransferase activity"/>
    <property type="evidence" value="ECO:0007669"/>
    <property type="project" value="TreeGrafter"/>
</dbReference>
<evidence type="ECO:0000256" key="7">
    <source>
        <dbReference type="SAM" id="Phobius"/>
    </source>
</evidence>
<dbReference type="GO" id="GO:0005886">
    <property type="term" value="C:plasma membrane"/>
    <property type="evidence" value="ECO:0007669"/>
    <property type="project" value="UniProtKB-SubCell"/>
</dbReference>
<keyword evidence="3" id="KW-1003">Cell membrane</keyword>
<dbReference type="PANTHER" id="PTHR40074">
    <property type="entry name" value="O-ACETYLTRANSFERASE WECH"/>
    <property type="match status" value="1"/>
</dbReference>
<keyword evidence="6 7" id="KW-0472">Membrane</keyword>
<feature type="transmembrane region" description="Helical" evidence="7">
    <location>
        <begin position="128"/>
        <end position="148"/>
    </location>
</feature>
<keyword evidence="9" id="KW-0808">Transferase</keyword>
<dbReference type="Pfam" id="PF01757">
    <property type="entry name" value="Acyl_transf_3"/>
    <property type="match status" value="1"/>
</dbReference>
<keyword evidence="9" id="KW-0012">Acyltransferase</keyword>
<reference evidence="9 10" key="1">
    <citation type="submission" date="2020-04" db="EMBL/GenBank/DDBJ databases">
        <title>Arthrobacter sp. nov.</title>
        <authorList>
            <person name="Liu S."/>
        </authorList>
    </citation>
    <scope>NUCLEOTIDE SEQUENCE [LARGE SCALE GENOMIC DNA]</scope>
    <source>
        <strain evidence="9 10">E918</strain>
    </source>
</reference>
<protein>
    <submittedName>
        <fullName evidence="9">Acyltransferase</fullName>
    </submittedName>
</protein>
<proteinExistence type="inferred from homology"/>
<dbReference type="EMBL" id="JAAZSQ010000014">
    <property type="protein sequence ID" value="NKX55593.1"/>
    <property type="molecule type" value="Genomic_DNA"/>
</dbReference>
<accession>A0A7X6HG84</accession>
<feature type="transmembrane region" description="Helical" evidence="7">
    <location>
        <begin position="220"/>
        <end position="239"/>
    </location>
</feature>
<sequence length="352" mass="37895">MPLRKPRNYALDLLRIVSIAGVVAIHAFGQLAGNEQARGSGGWLAAAVIDIGFIWVVPVFVMISGALTLTPGAHLSGPAGFYRRRAVRLLPALVVWHLVYIAAVQVLVPGRGLAGGQLLAEVFNTRLVPHLYFLWLILGLYLVAPPLARFLHSGGLRRAGLATAAVQLLLLLVFAGQAWSIASGGDWRFAWNALTQWIPYLGYFMAGWVLTQVRLPDRAAAAAGAAAVVLSVFNIWHWINRDQLALLNIVTPSSYIGLGVAAAAAAIFAWAFHRLRGWQPGPRLGRGLAALSNASFGVFLCHYLILLWLTVAVFPAQTPTFGLVALKFVLATAGSFAVSLAAARIRWVRAVF</sequence>
<evidence type="ECO:0000313" key="9">
    <source>
        <dbReference type="EMBL" id="NKX55593.1"/>
    </source>
</evidence>
<feature type="transmembrane region" description="Helical" evidence="7">
    <location>
        <begin position="284"/>
        <end position="309"/>
    </location>
</feature>
<dbReference type="Proteomes" id="UP000544090">
    <property type="component" value="Unassembled WGS sequence"/>
</dbReference>
<keyword evidence="4 7" id="KW-0812">Transmembrane</keyword>
<organism evidence="9 10">
    <name type="scientific">Arthrobacter mobilis</name>
    <dbReference type="NCBI Taxonomy" id="2724944"/>
    <lineage>
        <taxon>Bacteria</taxon>
        <taxon>Bacillati</taxon>
        <taxon>Actinomycetota</taxon>
        <taxon>Actinomycetes</taxon>
        <taxon>Micrococcales</taxon>
        <taxon>Micrococcaceae</taxon>
        <taxon>Arthrobacter</taxon>
    </lineage>
</organism>
<comment type="caution">
    <text evidence="9">The sequence shown here is derived from an EMBL/GenBank/DDBJ whole genome shotgun (WGS) entry which is preliminary data.</text>
</comment>
<comment type="subcellular location">
    <subcellularLocation>
        <location evidence="1">Cell membrane</location>
        <topology evidence="1">Multi-pass membrane protein</topology>
    </subcellularLocation>
</comment>
<feature type="transmembrane region" description="Helical" evidence="7">
    <location>
        <begin position="194"/>
        <end position="213"/>
    </location>
</feature>
<evidence type="ECO:0000256" key="1">
    <source>
        <dbReference type="ARBA" id="ARBA00004651"/>
    </source>
</evidence>
<feature type="transmembrane region" description="Helical" evidence="7">
    <location>
        <begin position="89"/>
        <end position="108"/>
    </location>
</feature>
<evidence type="ECO:0000256" key="3">
    <source>
        <dbReference type="ARBA" id="ARBA00022475"/>
    </source>
</evidence>
<dbReference type="InterPro" id="IPR002656">
    <property type="entry name" value="Acyl_transf_3_dom"/>
</dbReference>
<evidence type="ECO:0000256" key="4">
    <source>
        <dbReference type="ARBA" id="ARBA00022692"/>
    </source>
</evidence>
<comment type="similarity">
    <text evidence="2">Belongs to the acyltransferase 3 family.</text>
</comment>
<evidence type="ECO:0000313" key="10">
    <source>
        <dbReference type="Proteomes" id="UP000544090"/>
    </source>
</evidence>
<dbReference type="PANTHER" id="PTHR40074:SF2">
    <property type="entry name" value="O-ACETYLTRANSFERASE WECH"/>
    <property type="match status" value="1"/>
</dbReference>
<evidence type="ECO:0000256" key="5">
    <source>
        <dbReference type="ARBA" id="ARBA00022989"/>
    </source>
</evidence>
<evidence type="ECO:0000256" key="6">
    <source>
        <dbReference type="ARBA" id="ARBA00023136"/>
    </source>
</evidence>
<feature type="domain" description="Acyltransferase 3" evidence="8">
    <location>
        <begin position="8"/>
        <end position="339"/>
    </location>
</feature>
<feature type="transmembrane region" description="Helical" evidence="7">
    <location>
        <begin position="43"/>
        <end position="69"/>
    </location>
</feature>
<evidence type="ECO:0000259" key="8">
    <source>
        <dbReference type="Pfam" id="PF01757"/>
    </source>
</evidence>
<keyword evidence="10" id="KW-1185">Reference proteome</keyword>
<dbReference type="RefSeq" id="WP_168487244.1">
    <property type="nucleotide sequence ID" value="NZ_JAAZSQ010000014.1"/>
</dbReference>
<dbReference type="GO" id="GO:0009246">
    <property type="term" value="P:enterobacterial common antigen biosynthetic process"/>
    <property type="evidence" value="ECO:0007669"/>
    <property type="project" value="TreeGrafter"/>
</dbReference>
<feature type="transmembrane region" description="Helical" evidence="7">
    <location>
        <begin position="321"/>
        <end position="343"/>
    </location>
</feature>
<gene>
    <name evidence="9" type="ORF">HGG74_13815</name>
</gene>